<evidence type="ECO:0000313" key="4">
    <source>
        <dbReference type="Proteomes" id="UP000015105"/>
    </source>
</evidence>
<reference evidence="4" key="1">
    <citation type="journal article" date="2014" name="Science">
        <title>Ancient hybridizations among the ancestral genomes of bread wheat.</title>
        <authorList>
            <consortium name="International Wheat Genome Sequencing Consortium,"/>
            <person name="Marcussen T."/>
            <person name="Sandve S.R."/>
            <person name="Heier L."/>
            <person name="Spannagl M."/>
            <person name="Pfeifer M."/>
            <person name="Jakobsen K.S."/>
            <person name="Wulff B.B."/>
            <person name="Steuernagel B."/>
            <person name="Mayer K.F."/>
            <person name="Olsen O.A."/>
        </authorList>
    </citation>
    <scope>NUCLEOTIDE SEQUENCE [LARGE SCALE GENOMIC DNA]</scope>
    <source>
        <strain evidence="4">cv. AL8/78</strain>
    </source>
</reference>
<protein>
    <submittedName>
        <fullName evidence="3">Uncharacterized protein</fullName>
    </submittedName>
</protein>
<evidence type="ECO:0000313" key="3">
    <source>
        <dbReference type="EnsemblPlants" id="AET7Gv20900000.1"/>
    </source>
</evidence>
<dbReference type="SUPFAM" id="SSF51445">
    <property type="entry name" value="(Trans)glycosidases"/>
    <property type="match status" value="1"/>
</dbReference>
<evidence type="ECO:0000256" key="2">
    <source>
        <dbReference type="RuleBase" id="RU003690"/>
    </source>
</evidence>
<dbReference type="InterPro" id="IPR001360">
    <property type="entry name" value="Glyco_hydro_1"/>
</dbReference>
<dbReference type="STRING" id="200361.A0A453SCS3"/>
<dbReference type="AlphaFoldDB" id="A0A453SCS3"/>
<reference evidence="3" key="5">
    <citation type="journal article" date="2021" name="G3 (Bethesda)">
        <title>Aegilops tauschii genome assembly Aet v5.0 features greater sequence contiguity and improved annotation.</title>
        <authorList>
            <person name="Wang L."/>
            <person name="Zhu T."/>
            <person name="Rodriguez J.C."/>
            <person name="Deal K.R."/>
            <person name="Dubcovsky J."/>
            <person name="McGuire P.E."/>
            <person name="Lux T."/>
            <person name="Spannagl M."/>
            <person name="Mayer K.F.X."/>
            <person name="Baldrich P."/>
            <person name="Meyers B.C."/>
            <person name="Huo N."/>
            <person name="Gu Y.Q."/>
            <person name="Zhou H."/>
            <person name="Devos K.M."/>
            <person name="Bennetzen J.L."/>
            <person name="Unver T."/>
            <person name="Budak H."/>
            <person name="Gulick P.J."/>
            <person name="Galiba G."/>
            <person name="Kalapos B."/>
            <person name="Nelson D.R."/>
            <person name="Li P."/>
            <person name="You F.M."/>
            <person name="Luo M.C."/>
            <person name="Dvorak J."/>
        </authorList>
    </citation>
    <scope>NUCLEOTIDE SEQUENCE [LARGE SCALE GENOMIC DNA]</scope>
    <source>
        <strain evidence="3">cv. AL8/78</strain>
    </source>
</reference>
<comment type="similarity">
    <text evidence="1 2">Belongs to the glycosyl hydrolase 1 family.</text>
</comment>
<name>A0A453SCS3_AEGTS</name>
<dbReference type="Gene3D" id="3.20.20.80">
    <property type="entry name" value="Glycosidases"/>
    <property type="match status" value="1"/>
</dbReference>
<reference evidence="3" key="3">
    <citation type="journal article" date="2017" name="Nature">
        <title>Genome sequence of the progenitor of the wheat D genome Aegilops tauschii.</title>
        <authorList>
            <person name="Luo M.C."/>
            <person name="Gu Y.Q."/>
            <person name="Puiu D."/>
            <person name="Wang H."/>
            <person name="Twardziok S.O."/>
            <person name="Deal K.R."/>
            <person name="Huo N."/>
            <person name="Zhu T."/>
            <person name="Wang L."/>
            <person name="Wang Y."/>
            <person name="McGuire P.E."/>
            <person name="Liu S."/>
            <person name="Long H."/>
            <person name="Ramasamy R.K."/>
            <person name="Rodriguez J.C."/>
            <person name="Van S.L."/>
            <person name="Yuan L."/>
            <person name="Wang Z."/>
            <person name="Xia Z."/>
            <person name="Xiao L."/>
            <person name="Anderson O.D."/>
            <person name="Ouyang S."/>
            <person name="Liang Y."/>
            <person name="Zimin A.V."/>
            <person name="Pertea G."/>
            <person name="Qi P."/>
            <person name="Bennetzen J.L."/>
            <person name="Dai X."/>
            <person name="Dawson M.W."/>
            <person name="Muller H.G."/>
            <person name="Kugler K."/>
            <person name="Rivarola-Duarte L."/>
            <person name="Spannagl M."/>
            <person name="Mayer K.F.X."/>
            <person name="Lu F.H."/>
            <person name="Bevan M.W."/>
            <person name="Leroy P."/>
            <person name="Li P."/>
            <person name="You F.M."/>
            <person name="Sun Q."/>
            <person name="Liu Z."/>
            <person name="Lyons E."/>
            <person name="Wicker T."/>
            <person name="Salzberg S.L."/>
            <person name="Devos K.M."/>
            <person name="Dvorak J."/>
        </authorList>
    </citation>
    <scope>NUCLEOTIDE SEQUENCE [LARGE SCALE GENOMIC DNA]</scope>
    <source>
        <strain evidence="3">cv. AL8/78</strain>
    </source>
</reference>
<reference evidence="4" key="2">
    <citation type="journal article" date="2017" name="Nat. Plants">
        <title>The Aegilops tauschii genome reveals multiple impacts of transposons.</title>
        <authorList>
            <person name="Zhao G."/>
            <person name="Zou C."/>
            <person name="Li K."/>
            <person name="Wang K."/>
            <person name="Li T."/>
            <person name="Gao L."/>
            <person name="Zhang X."/>
            <person name="Wang H."/>
            <person name="Yang Z."/>
            <person name="Liu X."/>
            <person name="Jiang W."/>
            <person name="Mao L."/>
            <person name="Kong X."/>
            <person name="Jiao Y."/>
            <person name="Jia J."/>
        </authorList>
    </citation>
    <scope>NUCLEOTIDE SEQUENCE [LARGE SCALE GENOMIC DNA]</scope>
    <source>
        <strain evidence="4">cv. AL8/78</strain>
    </source>
</reference>
<reference evidence="3" key="4">
    <citation type="submission" date="2019-03" db="UniProtKB">
        <authorList>
            <consortium name="EnsemblPlants"/>
        </authorList>
    </citation>
    <scope>IDENTIFICATION</scope>
</reference>
<evidence type="ECO:0000256" key="1">
    <source>
        <dbReference type="ARBA" id="ARBA00010838"/>
    </source>
</evidence>
<proteinExistence type="inferred from homology"/>
<dbReference type="PANTHER" id="PTHR10353">
    <property type="entry name" value="GLYCOSYL HYDROLASE"/>
    <property type="match status" value="1"/>
</dbReference>
<keyword evidence="4" id="KW-1185">Reference proteome</keyword>
<dbReference type="Proteomes" id="UP000015105">
    <property type="component" value="Chromosome 7D"/>
</dbReference>
<accession>A0A453SCS3</accession>
<dbReference type="Pfam" id="PF00232">
    <property type="entry name" value="Glyco_hydro_1"/>
    <property type="match status" value="1"/>
</dbReference>
<dbReference type="Gramene" id="AET7Gv20900000.1">
    <property type="protein sequence ID" value="AET7Gv20900000.1"/>
    <property type="gene ID" value="AET7Gv20900000"/>
</dbReference>
<dbReference type="EnsemblPlants" id="AET7Gv20900000.1">
    <property type="protein sequence ID" value="AET7Gv20900000.1"/>
    <property type="gene ID" value="AET7Gv20900000"/>
</dbReference>
<dbReference type="InterPro" id="IPR017853">
    <property type="entry name" value="GH"/>
</dbReference>
<dbReference type="PANTHER" id="PTHR10353:SF302">
    <property type="entry name" value="BETA-GLUCOSIDASE 40"/>
    <property type="match status" value="1"/>
</dbReference>
<dbReference type="GO" id="GO:0008422">
    <property type="term" value="F:beta-glucosidase activity"/>
    <property type="evidence" value="ECO:0007669"/>
    <property type="project" value="TreeGrafter"/>
</dbReference>
<dbReference type="GO" id="GO:0005975">
    <property type="term" value="P:carbohydrate metabolic process"/>
    <property type="evidence" value="ECO:0007669"/>
    <property type="project" value="InterPro"/>
</dbReference>
<organism evidence="3 4">
    <name type="scientific">Aegilops tauschii subsp. strangulata</name>
    <name type="common">Goatgrass</name>
    <dbReference type="NCBI Taxonomy" id="200361"/>
    <lineage>
        <taxon>Eukaryota</taxon>
        <taxon>Viridiplantae</taxon>
        <taxon>Streptophyta</taxon>
        <taxon>Embryophyta</taxon>
        <taxon>Tracheophyta</taxon>
        <taxon>Spermatophyta</taxon>
        <taxon>Magnoliopsida</taxon>
        <taxon>Liliopsida</taxon>
        <taxon>Poales</taxon>
        <taxon>Poaceae</taxon>
        <taxon>BOP clade</taxon>
        <taxon>Pooideae</taxon>
        <taxon>Triticodae</taxon>
        <taxon>Triticeae</taxon>
        <taxon>Triticinae</taxon>
        <taxon>Aegilops</taxon>
    </lineage>
</organism>
<sequence length="58" mass="6868">MSKRFVDPFFFGDYPATMRSRVGERLLRLMTKEADLVKGSLDFMGINHYITFCTKEYH</sequence>